<name>A0A7S4B248_CHRCT</name>
<keyword evidence="1" id="KW-0732">Signal</keyword>
<organism evidence="2">
    <name type="scientific">Chrysotila carterae</name>
    <name type="common">Marine alga</name>
    <name type="synonym">Syracosphaera carterae</name>
    <dbReference type="NCBI Taxonomy" id="13221"/>
    <lineage>
        <taxon>Eukaryota</taxon>
        <taxon>Haptista</taxon>
        <taxon>Haptophyta</taxon>
        <taxon>Prymnesiophyceae</taxon>
        <taxon>Isochrysidales</taxon>
        <taxon>Isochrysidaceae</taxon>
        <taxon>Chrysotila</taxon>
    </lineage>
</organism>
<evidence type="ECO:0000313" key="2">
    <source>
        <dbReference type="EMBL" id="CAE0751372.1"/>
    </source>
</evidence>
<protein>
    <submittedName>
        <fullName evidence="2">Uncharacterized protein</fullName>
    </submittedName>
</protein>
<feature type="chain" id="PRO_5030935648" evidence="1">
    <location>
        <begin position="17"/>
        <end position="168"/>
    </location>
</feature>
<sequence length="168" mass="18340">MYFSLYLACAVVGAHGWMPTSVHKMSATLYGTAPFRPALAPRADSYQKRLFTAQRVQELQMNAPQAASGVFRAGVGIGLVLAAWVRTVIKNEKAQEKTMESMKWADPAEAVTTEEGCIIVGEEVGENGKTWFACKEPLDDSAAECEINESLHSDAWLCKVEKPKNEGA</sequence>
<gene>
    <name evidence="2" type="ORF">PCAR00345_LOCUS3957</name>
</gene>
<accession>A0A7S4B248</accession>
<feature type="signal peptide" evidence="1">
    <location>
        <begin position="1"/>
        <end position="16"/>
    </location>
</feature>
<dbReference type="AlphaFoldDB" id="A0A7S4B248"/>
<dbReference type="EMBL" id="HBIZ01006920">
    <property type="protein sequence ID" value="CAE0751372.1"/>
    <property type="molecule type" value="Transcribed_RNA"/>
</dbReference>
<proteinExistence type="predicted"/>
<evidence type="ECO:0000256" key="1">
    <source>
        <dbReference type="SAM" id="SignalP"/>
    </source>
</evidence>
<reference evidence="2" key="1">
    <citation type="submission" date="2021-01" db="EMBL/GenBank/DDBJ databases">
        <authorList>
            <person name="Corre E."/>
            <person name="Pelletier E."/>
            <person name="Niang G."/>
            <person name="Scheremetjew M."/>
            <person name="Finn R."/>
            <person name="Kale V."/>
            <person name="Holt S."/>
            <person name="Cochrane G."/>
            <person name="Meng A."/>
            <person name="Brown T."/>
            <person name="Cohen L."/>
        </authorList>
    </citation>
    <scope>NUCLEOTIDE SEQUENCE</scope>
    <source>
        <strain evidence="2">CCMP645</strain>
    </source>
</reference>